<dbReference type="InterPro" id="IPR027417">
    <property type="entry name" value="P-loop_NTPase"/>
</dbReference>
<proteinExistence type="predicted"/>
<evidence type="ECO:0000259" key="1">
    <source>
        <dbReference type="Pfam" id="PF13614"/>
    </source>
</evidence>
<sequence>MKVLALVNQKGGVGKTTTAVNLAAYLANTRRRILVVDIDPQANASSGLGVRGAEVGVYDALREPERLTDFIQQTEIKNLHVLPATPDLAGAGVELTDDPDALKNLLSGLQKYDLVLIDAPPSLGPLTINALVAADALIVPLQAEYYALEGIAGLMDTIERVKGGLNPALQVLGIVITMFDGRTNLSVQIEENVRNHFGDLVFWSVIPRNVRLSEAPSHAKPINLYSPMSSGAGAYKRLSDEVMQRVKKI</sequence>
<dbReference type="InterPro" id="IPR050678">
    <property type="entry name" value="DNA_Partitioning_ATPase"/>
</dbReference>
<protein>
    <submittedName>
        <fullName evidence="2">Chromosome partitioning protein Soj</fullName>
    </submittedName>
</protein>
<dbReference type="PANTHER" id="PTHR13696:SF52">
    <property type="entry name" value="PARA FAMILY PROTEIN CT_582"/>
    <property type="match status" value="1"/>
</dbReference>
<dbReference type="Proteomes" id="UP000632222">
    <property type="component" value="Unassembled WGS sequence"/>
</dbReference>
<gene>
    <name evidence="2" type="ORF">GCM10008938_25670</name>
</gene>
<evidence type="ECO:0000313" key="3">
    <source>
        <dbReference type="Proteomes" id="UP000632222"/>
    </source>
</evidence>
<comment type="caution">
    <text evidence="2">The sequence shown here is derived from an EMBL/GenBank/DDBJ whole genome shotgun (WGS) entry which is preliminary data.</text>
</comment>
<keyword evidence="3" id="KW-1185">Reference proteome</keyword>
<dbReference type="Gene3D" id="3.40.50.300">
    <property type="entry name" value="P-loop containing nucleotide triphosphate hydrolases"/>
    <property type="match status" value="1"/>
</dbReference>
<dbReference type="PANTHER" id="PTHR13696">
    <property type="entry name" value="P-LOOP CONTAINING NUCLEOSIDE TRIPHOSPHATE HYDROLASE"/>
    <property type="match status" value="1"/>
</dbReference>
<organism evidence="2 3">
    <name type="scientific">Deinococcus roseus</name>
    <dbReference type="NCBI Taxonomy" id="392414"/>
    <lineage>
        <taxon>Bacteria</taxon>
        <taxon>Thermotogati</taxon>
        <taxon>Deinococcota</taxon>
        <taxon>Deinococci</taxon>
        <taxon>Deinococcales</taxon>
        <taxon>Deinococcaceae</taxon>
        <taxon>Deinococcus</taxon>
    </lineage>
</organism>
<reference evidence="3" key="1">
    <citation type="journal article" date="2019" name="Int. J. Syst. Evol. Microbiol.">
        <title>The Global Catalogue of Microorganisms (GCM) 10K type strain sequencing project: providing services to taxonomists for standard genome sequencing and annotation.</title>
        <authorList>
            <consortium name="The Broad Institute Genomics Platform"/>
            <consortium name="The Broad Institute Genome Sequencing Center for Infectious Disease"/>
            <person name="Wu L."/>
            <person name="Ma J."/>
        </authorList>
    </citation>
    <scope>NUCLEOTIDE SEQUENCE [LARGE SCALE GENOMIC DNA]</scope>
    <source>
        <strain evidence="3">JCM 14370</strain>
    </source>
</reference>
<feature type="domain" description="AAA" evidence="1">
    <location>
        <begin position="1"/>
        <end position="171"/>
    </location>
</feature>
<dbReference type="EMBL" id="BMOD01000008">
    <property type="protein sequence ID" value="GGJ38431.1"/>
    <property type="molecule type" value="Genomic_DNA"/>
</dbReference>
<dbReference type="RefSeq" id="WP_189003080.1">
    <property type="nucleotide sequence ID" value="NZ_BMOD01000008.1"/>
</dbReference>
<dbReference type="CDD" id="cd02042">
    <property type="entry name" value="ParAB_family"/>
    <property type="match status" value="1"/>
</dbReference>
<accession>A0ABQ2D081</accession>
<dbReference type="Pfam" id="PF13614">
    <property type="entry name" value="AAA_31"/>
    <property type="match status" value="1"/>
</dbReference>
<name>A0ABQ2D081_9DEIO</name>
<evidence type="ECO:0000313" key="2">
    <source>
        <dbReference type="EMBL" id="GGJ38431.1"/>
    </source>
</evidence>
<dbReference type="PIRSF" id="PIRSF009320">
    <property type="entry name" value="Nuc_binding_HP_1000"/>
    <property type="match status" value="1"/>
</dbReference>
<dbReference type="SUPFAM" id="SSF52540">
    <property type="entry name" value="P-loop containing nucleoside triphosphate hydrolases"/>
    <property type="match status" value="1"/>
</dbReference>
<dbReference type="InterPro" id="IPR025669">
    <property type="entry name" value="AAA_dom"/>
</dbReference>